<dbReference type="Proteomes" id="UP000054516">
    <property type="component" value="Unassembled WGS sequence"/>
</dbReference>
<evidence type="ECO:0000256" key="5">
    <source>
        <dbReference type="ARBA" id="ARBA00015162"/>
    </source>
</evidence>
<dbReference type="OMA" id="VMCDYLV"/>
<dbReference type="InterPro" id="IPR028094">
    <property type="entry name" value="RTC4_C"/>
</dbReference>
<sequence length="584" mass="65324">MMEPRSSSVKERLVGLNKKFSGGPPLTQVNGKPLQPAKRQKVEAPSCNMKGESDLLRDDSVTAPPESTDSESENTPKTQAASNGDDSSDEDYDRRRTADIHTTTFSKSTFTSSGVSKTRPGKPKIRRPTAYGPRPRGHIIEEASSSVGSKRPAEEDRPKEANELEEELKAPRQKKKKKQQIVTKYGLQQKTKRLSGSQPTSSSPDEHHLSLASQYSPQRTSADNSFHRVLSISPMKSQSPRKSFKAKTQGSDFDESEDSKPRFKKIPQHSSSPLSTPRKRHTRDISPVVEYAEDRKPGASHPTTKGPRNSARVKRALQRKRSEEGSPQIIPVFKVPGLEDIDSFDDSVSLDAPATPGESQDFALSHSEIEEAGYITIPRCPMCHQVVDRELLEKYSAHGKMSVKQQTTFCRLHKRQSAAKAGTEKGYPTIDWETLSSRCSAHQRFLQDILEGSETSHYRKVLKEKVDSGKNRTLLTNNDNLTPGYYGPRGLQVMTEFIMGTLSDVIRRRAVEDKLISVRSYTGYVQTVLVPELTVRLIMEDMSVTEERARQVLEESIEIGELLQEETRDTVRADEMGEDTEPET</sequence>
<evidence type="ECO:0000256" key="7">
    <source>
        <dbReference type="ARBA" id="ARBA00023242"/>
    </source>
</evidence>
<comment type="subcellular location">
    <subcellularLocation>
        <location evidence="3">Cytoplasm</location>
    </subcellularLocation>
    <subcellularLocation>
        <location evidence="2">Nucleus</location>
    </subcellularLocation>
</comment>
<dbReference type="AlphaFoldDB" id="A0A1S7UJD8"/>
<evidence type="ECO:0000256" key="4">
    <source>
        <dbReference type="ARBA" id="ARBA00009461"/>
    </source>
</evidence>
<feature type="compositionally biased region" description="Polar residues" evidence="8">
    <location>
        <begin position="186"/>
        <end position="203"/>
    </location>
</feature>
<keyword evidence="11" id="KW-1185">Reference proteome</keyword>
<protein>
    <recommendedName>
        <fullName evidence="5">Restriction of telomere capping protein 4</fullName>
    </recommendedName>
</protein>
<feature type="domain" description="Restriction of telomere capping protein 4 C-terminal" evidence="9">
    <location>
        <begin position="449"/>
        <end position="566"/>
    </location>
</feature>
<dbReference type="SMART" id="SM01312">
    <property type="entry name" value="RTC4"/>
    <property type="match status" value="1"/>
</dbReference>
<evidence type="ECO:0000259" key="9">
    <source>
        <dbReference type="SMART" id="SM01312"/>
    </source>
</evidence>
<evidence type="ECO:0000313" key="11">
    <source>
        <dbReference type="Proteomes" id="UP000054516"/>
    </source>
</evidence>
<feature type="compositionally biased region" description="Low complexity" evidence="8">
    <location>
        <begin position="102"/>
        <end position="118"/>
    </location>
</feature>
<organism evidence="10">
    <name type="scientific">Rosellinia necatrix</name>
    <name type="common">White root-rot fungus</name>
    <dbReference type="NCBI Taxonomy" id="77044"/>
    <lineage>
        <taxon>Eukaryota</taxon>
        <taxon>Fungi</taxon>
        <taxon>Dikarya</taxon>
        <taxon>Ascomycota</taxon>
        <taxon>Pezizomycotina</taxon>
        <taxon>Sordariomycetes</taxon>
        <taxon>Xylariomycetidae</taxon>
        <taxon>Xylariales</taxon>
        <taxon>Xylariaceae</taxon>
        <taxon>Rosellinia</taxon>
    </lineage>
</organism>
<evidence type="ECO:0000256" key="1">
    <source>
        <dbReference type="ARBA" id="ARBA00002738"/>
    </source>
</evidence>
<evidence type="ECO:0000313" key="10">
    <source>
        <dbReference type="EMBL" id="GAP83352.1"/>
    </source>
</evidence>
<evidence type="ECO:0000256" key="3">
    <source>
        <dbReference type="ARBA" id="ARBA00004496"/>
    </source>
</evidence>
<feature type="compositionally biased region" description="Polar residues" evidence="8">
    <location>
        <begin position="234"/>
        <end position="251"/>
    </location>
</feature>
<comment type="similarity">
    <text evidence="4">Belongs to the RTC4 family.</text>
</comment>
<evidence type="ECO:0000256" key="2">
    <source>
        <dbReference type="ARBA" id="ARBA00004123"/>
    </source>
</evidence>
<evidence type="ECO:0000256" key="8">
    <source>
        <dbReference type="SAM" id="MobiDB-lite"/>
    </source>
</evidence>
<dbReference type="GO" id="GO:0005737">
    <property type="term" value="C:cytoplasm"/>
    <property type="evidence" value="ECO:0007669"/>
    <property type="project" value="UniProtKB-SubCell"/>
</dbReference>
<dbReference type="PANTHER" id="PTHR41391">
    <property type="entry name" value="RESTRICTION OF TELOMERE CAPPING PROTEIN 4"/>
    <property type="match status" value="1"/>
</dbReference>
<proteinExistence type="inferred from homology"/>
<dbReference type="EMBL" id="DF977447">
    <property type="protein sequence ID" value="GAP83352.1"/>
    <property type="molecule type" value="Genomic_DNA"/>
</dbReference>
<accession>A0A1S7UJD8</accession>
<dbReference type="OrthoDB" id="128308at2759"/>
<reference evidence="10" key="1">
    <citation type="submission" date="2016-03" db="EMBL/GenBank/DDBJ databases">
        <title>Draft genome sequence of Rosellinia necatrix.</title>
        <authorList>
            <person name="Kanematsu S."/>
        </authorList>
    </citation>
    <scope>NUCLEOTIDE SEQUENCE [LARGE SCALE GENOMIC DNA]</scope>
    <source>
        <strain evidence="10">W97</strain>
    </source>
</reference>
<dbReference type="PANTHER" id="PTHR41391:SF1">
    <property type="entry name" value="RESTRICTION OF TELOMERE CAPPING PROTEIN 4"/>
    <property type="match status" value="1"/>
</dbReference>
<feature type="compositionally biased region" description="Basic and acidic residues" evidence="8">
    <location>
        <begin position="51"/>
        <end position="60"/>
    </location>
</feature>
<keyword evidence="7" id="KW-0539">Nucleus</keyword>
<dbReference type="Pfam" id="PF14474">
    <property type="entry name" value="RTC4"/>
    <property type="match status" value="1"/>
</dbReference>
<feature type="region of interest" description="Disordered" evidence="8">
    <location>
        <begin position="1"/>
        <end position="331"/>
    </location>
</feature>
<feature type="region of interest" description="Disordered" evidence="8">
    <location>
        <begin position="564"/>
        <end position="584"/>
    </location>
</feature>
<keyword evidence="6" id="KW-0963">Cytoplasm</keyword>
<feature type="compositionally biased region" description="Basic and acidic residues" evidence="8">
    <location>
        <begin position="151"/>
        <end position="170"/>
    </location>
</feature>
<dbReference type="InterPro" id="IPR039024">
    <property type="entry name" value="RTC4"/>
</dbReference>
<comment type="function">
    <text evidence="1">May be involved in a process influencing telomere capping.</text>
</comment>
<feature type="compositionally biased region" description="Basic and acidic residues" evidence="8">
    <location>
        <begin position="565"/>
        <end position="575"/>
    </location>
</feature>
<gene>
    <name evidence="10" type="ORF">SAMD00023353_0202950</name>
</gene>
<name>A0A1S7UJD8_ROSNE</name>
<evidence type="ECO:0000256" key="6">
    <source>
        <dbReference type="ARBA" id="ARBA00022490"/>
    </source>
</evidence>
<dbReference type="GO" id="GO:0005634">
    <property type="term" value="C:nucleus"/>
    <property type="evidence" value="ECO:0007669"/>
    <property type="project" value="UniProtKB-SubCell"/>
</dbReference>
<feature type="compositionally biased region" description="Polar residues" evidence="8">
    <location>
        <begin position="211"/>
        <end position="224"/>
    </location>
</feature>